<sequence>MRTLAILSRKGGTGKTTLALHLAVAARAAGLSALIADLDRQHSAMEWARVRGPVGPAVEPVKPGALFTRQQDARRQGLDLLVVDTGPNIEGDVEQATRCADLCLVVTRPNFFDVRAVADTAALVERIGRQGVFVLNQAPPRRSGVEAPVVVEAAEGLQGLGLPLAPIGLRARAAYQQGVAMGLTAQEIDPACLAAREVTALWRWVAAALWPMPGLERRPEPADDVRPVCSA</sequence>
<evidence type="ECO:0000313" key="3">
    <source>
        <dbReference type="Proteomes" id="UP000228945"/>
    </source>
</evidence>
<dbReference type="OrthoDB" id="9804460at2"/>
<dbReference type="InterPro" id="IPR050678">
    <property type="entry name" value="DNA_Partitioning_ATPase"/>
</dbReference>
<dbReference type="PIRSF" id="PIRSF009320">
    <property type="entry name" value="Nuc_binding_HP_1000"/>
    <property type="match status" value="1"/>
</dbReference>
<reference evidence="2 3" key="1">
    <citation type="submission" date="2017-10" db="EMBL/GenBank/DDBJ databases">
        <title>Genome sequence of Caulobacter mirabilis FWC38.</title>
        <authorList>
            <person name="Fiebig A."/>
            <person name="Crosson S."/>
        </authorList>
    </citation>
    <scope>NUCLEOTIDE SEQUENCE [LARGE SCALE GENOMIC DNA]</scope>
    <source>
        <strain evidence="2 3">FWC 38</strain>
    </source>
</reference>
<dbReference type="Pfam" id="PF01656">
    <property type="entry name" value="CbiA"/>
    <property type="match status" value="1"/>
</dbReference>
<dbReference type="InterPro" id="IPR027417">
    <property type="entry name" value="P-loop_NTPase"/>
</dbReference>
<evidence type="ECO:0000313" key="2">
    <source>
        <dbReference type="EMBL" id="ATQ42495.1"/>
    </source>
</evidence>
<organism evidence="2 3">
    <name type="scientific">Caulobacter mirabilis</name>
    <dbReference type="NCBI Taxonomy" id="69666"/>
    <lineage>
        <taxon>Bacteria</taxon>
        <taxon>Pseudomonadati</taxon>
        <taxon>Pseudomonadota</taxon>
        <taxon>Alphaproteobacteria</taxon>
        <taxon>Caulobacterales</taxon>
        <taxon>Caulobacteraceae</taxon>
        <taxon>Caulobacter</taxon>
    </lineage>
</organism>
<keyword evidence="3" id="KW-1185">Reference proteome</keyword>
<name>A0A2D2AWY8_9CAUL</name>
<evidence type="ECO:0000259" key="1">
    <source>
        <dbReference type="Pfam" id="PF01656"/>
    </source>
</evidence>
<dbReference type="RefSeq" id="WP_099621752.1">
    <property type="nucleotide sequence ID" value="NZ_CP024201.1"/>
</dbReference>
<dbReference type="SUPFAM" id="SSF52540">
    <property type="entry name" value="P-loop containing nucleoside triphosphate hydrolases"/>
    <property type="match status" value="1"/>
</dbReference>
<dbReference type="KEGG" id="cmb:CSW64_08745"/>
<dbReference type="PANTHER" id="PTHR13696:SF96">
    <property type="entry name" value="COBQ_COBB_MIND_PARA NUCLEOTIDE BINDING DOMAIN-CONTAINING PROTEIN"/>
    <property type="match status" value="1"/>
</dbReference>
<accession>A0A2D2AWY8</accession>
<gene>
    <name evidence="2" type="ORF">CSW64_08745</name>
</gene>
<proteinExistence type="predicted"/>
<protein>
    <submittedName>
        <fullName evidence="2">Chromosome partitioning protein ParA</fullName>
    </submittedName>
</protein>
<dbReference type="EMBL" id="CP024201">
    <property type="protein sequence ID" value="ATQ42495.1"/>
    <property type="molecule type" value="Genomic_DNA"/>
</dbReference>
<feature type="domain" description="CobQ/CobB/MinD/ParA nucleotide binding" evidence="1">
    <location>
        <begin position="4"/>
        <end position="46"/>
    </location>
</feature>
<dbReference type="PANTHER" id="PTHR13696">
    <property type="entry name" value="P-LOOP CONTAINING NUCLEOSIDE TRIPHOSPHATE HYDROLASE"/>
    <property type="match status" value="1"/>
</dbReference>
<dbReference type="Gene3D" id="3.40.50.300">
    <property type="entry name" value="P-loop containing nucleotide triphosphate hydrolases"/>
    <property type="match status" value="1"/>
</dbReference>
<dbReference type="Proteomes" id="UP000228945">
    <property type="component" value="Chromosome"/>
</dbReference>
<dbReference type="CDD" id="cd02042">
    <property type="entry name" value="ParAB_family"/>
    <property type="match status" value="1"/>
</dbReference>
<dbReference type="InterPro" id="IPR002586">
    <property type="entry name" value="CobQ/CobB/MinD/ParA_Nub-bd_dom"/>
</dbReference>
<dbReference type="AlphaFoldDB" id="A0A2D2AWY8"/>